<dbReference type="Gene3D" id="2.60.40.1120">
    <property type="entry name" value="Carboxypeptidase-like, regulatory domain"/>
    <property type="match status" value="1"/>
</dbReference>
<keyword evidence="7 8" id="KW-0998">Cell outer membrane</keyword>
<evidence type="ECO:0000256" key="8">
    <source>
        <dbReference type="PROSITE-ProRule" id="PRU01360"/>
    </source>
</evidence>
<organism evidence="10 11">
    <name type="scientific">Arenibacter algicola</name>
    <dbReference type="NCBI Taxonomy" id="616991"/>
    <lineage>
        <taxon>Bacteria</taxon>
        <taxon>Pseudomonadati</taxon>
        <taxon>Bacteroidota</taxon>
        <taxon>Flavobacteriia</taxon>
        <taxon>Flavobacteriales</taxon>
        <taxon>Flavobacteriaceae</taxon>
        <taxon>Arenibacter</taxon>
    </lineage>
</organism>
<dbReference type="InterPro" id="IPR039426">
    <property type="entry name" value="TonB-dep_rcpt-like"/>
</dbReference>
<comment type="caution">
    <text evidence="10">The sequence shown here is derived from an EMBL/GenBank/DDBJ whole genome shotgun (WGS) entry which is preliminary data.</text>
</comment>
<keyword evidence="11" id="KW-1185">Reference proteome</keyword>
<evidence type="ECO:0000256" key="3">
    <source>
        <dbReference type="ARBA" id="ARBA00022452"/>
    </source>
</evidence>
<dbReference type="EMBL" id="VHIF01000001">
    <property type="protein sequence ID" value="TQO39728.1"/>
    <property type="molecule type" value="Genomic_DNA"/>
</dbReference>
<comment type="similarity">
    <text evidence="8">Belongs to the TonB-dependent receptor family.</text>
</comment>
<keyword evidence="5" id="KW-0732">Signal</keyword>
<reference evidence="10 11" key="1">
    <citation type="submission" date="2019-06" db="EMBL/GenBank/DDBJ databases">
        <title>A large-scale integrated study on North Sea by COGITO (Coastal Microbe Genomic &amp; Taxonomic Observatory).</title>
        <authorList>
            <person name="Teeling H."/>
        </authorList>
    </citation>
    <scope>NUCLEOTIDE SEQUENCE [LARGE SCALE GENOMIC DNA]</scope>
    <source>
        <strain evidence="10 11">MAR_2009_79</strain>
    </source>
</reference>
<proteinExistence type="inferred from homology"/>
<evidence type="ECO:0000256" key="7">
    <source>
        <dbReference type="ARBA" id="ARBA00023237"/>
    </source>
</evidence>
<dbReference type="Gene3D" id="2.170.130.10">
    <property type="entry name" value="TonB-dependent receptor, plug domain"/>
    <property type="match status" value="1"/>
</dbReference>
<evidence type="ECO:0000313" key="11">
    <source>
        <dbReference type="Proteomes" id="UP000315363"/>
    </source>
</evidence>
<dbReference type="Proteomes" id="UP000315363">
    <property type="component" value="Unassembled WGS sequence"/>
</dbReference>
<protein>
    <submittedName>
        <fullName evidence="10">TonB-linked SusC/RagA family outer membrane protein</fullName>
    </submittedName>
</protein>
<dbReference type="SUPFAM" id="SSF49464">
    <property type="entry name" value="Carboxypeptidase regulatory domain-like"/>
    <property type="match status" value="1"/>
</dbReference>
<evidence type="ECO:0000256" key="6">
    <source>
        <dbReference type="ARBA" id="ARBA00023136"/>
    </source>
</evidence>
<name>A0ABY3AH01_9FLAO</name>
<evidence type="ECO:0000256" key="5">
    <source>
        <dbReference type="ARBA" id="ARBA00022729"/>
    </source>
</evidence>
<evidence type="ECO:0000256" key="1">
    <source>
        <dbReference type="ARBA" id="ARBA00004571"/>
    </source>
</evidence>
<keyword evidence="4 8" id="KW-0812">Transmembrane</keyword>
<accession>A0ABY3AH01</accession>
<dbReference type="InterPro" id="IPR036942">
    <property type="entry name" value="Beta-barrel_TonB_sf"/>
</dbReference>
<dbReference type="InterPro" id="IPR012910">
    <property type="entry name" value="Plug_dom"/>
</dbReference>
<evidence type="ECO:0000256" key="2">
    <source>
        <dbReference type="ARBA" id="ARBA00022448"/>
    </source>
</evidence>
<dbReference type="InterPro" id="IPR023996">
    <property type="entry name" value="TonB-dep_OMP_SusC/RagA"/>
</dbReference>
<dbReference type="PROSITE" id="PS52016">
    <property type="entry name" value="TONB_DEPENDENT_REC_3"/>
    <property type="match status" value="1"/>
</dbReference>
<dbReference type="InterPro" id="IPR023997">
    <property type="entry name" value="TonB-dep_OMP_SusC/RagA_CS"/>
</dbReference>
<evidence type="ECO:0000256" key="4">
    <source>
        <dbReference type="ARBA" id="ARBA00022692"/>
    </source>
</evidence>
<dbReference type="InterPro" id="IPR037066">
    <property type="entry name" value="Plug_dom_sf"/>
</dbReference>
<evidence type="ECO:0000259" key="9">
    <source>
        <dbReference type="Pfam" id="PF07715"/>
    </source>
</evidence>
<dbReference type="Pfam" id="PF13715">
    <property type="entry name" value="CarbopepD_reg_2"/>
    <property type="match status" value="1"/>
</dbReference>
<dbReference type="NCBIfam" id="TIGR04056">
    <property type="entry name" value="OMP_RagA_SusC"/>
    <property type="match status" value="1"/>
</dbReference>
<keyword evidence="3 8" id="KW-1134">Transmembrane beta strand</keyword>
<dbReference type="NCBIfam" id="TIGR04057">
    <property type="entry name" value="SusC_RagA_signa"/>
    <property type="match status" value="1"/>
</dbReference>
<dbReference type="PANTHER" id="PTHR30069:SF29">
    <property type="entry name" value="HEMOGLOBIN AND HEMOGLOBIN-HAPTOGLOBIN-BINDING PROTEIN 1-RELATED"/>
    <property type="match status" value="1"/>
</dbReference>
<dbReference type="SUPFAM" id="SSF56935">
    <property type="entry name" value="Porins"/>
    <property type="match status" value="1"/>
</dbReference>
<comment type="subcellular location">
    <subcellularLocation>
        <location evidence="1 8">Cell outer membrane</location>
        <topology evidence="1 8">Multi-pass membrane protein</topology>
    </subcellularLocation>
</comment>
<evidence type="ECO:0000313" key="10">
    <source>
        <dbReference type="EMBL" id="TQO39728.1"/>
    </source>
</evidence>
<keyword evidence="6 8" id="KW-0472">Membrane</keyword>
<dbReference type="InterPro" id="IPR008969">
    <property type="entry name" value="CarboxyPept-like_regulatory"/>
</dbReference>
<feature type="domain" description="TonB-dependent receptor plug" evidence="9">
    <location>
        <begin position="229"/>
        <end position="351"/>
    </location>
</feature>
<dbReference type="Gene3D" id="2.40.170.20">
    <property type="entry name" value="TonB-dependent receptor, beta-barrel domain"/>
    <property type="match status" value="1"/>
</dbReference>
<dbReference type="PANTHER" id="PTHR30069">
    <property type="entry name" value="TONB-DEPENDENT OUTER MEMBRANE RECEPTOR"/>
    <property type="match status" value="1"/>
</dbReference>
<dbReference type="Pfam" id="PF07715">
    <property type="entry name" value="Plug"/>
    <property type="match status" value="1"/>
</dbReference>
<gene>
    <name evidence="10" type="ORF">GQ41_4417</name>
</gene>
<sequence>MEIKLTKGCFLYRKRLLLIIMRTFIFLCCATVFALTPTNLVSQHSKIKIAADESLTVDEVFDLIMEQTEYKFFYEEGIFRDFPKVEVKKGRISTNTLLKQSLSNRDLNIEITKNNVILINEKSSNSLLGGQPDNEIQIIISGAITDENGTPLPGANIIEKGTTNGSQADFDGNFAITVSDENVVLVVSYIGFSTREIAVNGRNNIKVTLQESTNNLEEVVLIGYGSVKKSDLTGAVVSIKTDKIEKSTAASVGEMLSGRAPGLNVFSTSAQPGGNISFLIRGAASTVSNDPLIVVDGFPITDISEPGSGNRYSSGAKSGLSSINPDDIASVEILKDASSTAIYGARAANGVILITTKRGKKGFNINYNGSFSTQKYSDKWEMLNGSEFMNQFNNFSVENARLGQKITPYGENPESSLILPTNLYSQAEINAIGEGTNWLDHIIRTGFIQKHNLSMSGGFDKTKYMVSANIFENKGIIKSNALTKASARINLDQEIGKYFKAGISASFTREIHDNVPLGEGFNEGAGAIVAAIEVSPIVPVRDENGDFAIDPNRSFSPNPVSLLEIDDETTGDRIMAMANLQYSPIEELQFKINVGTDIYSALRTTYLPKSTLYGSQFNGKATQALNQKNDFLLDATVRYSKMFDEKHNVTLLGGYSYQEFNNNNFYATNYDFLIEQFKWYDLGGGQAAKPEVGSGGGKDLIASYFGRFQYVFNSKYLLTATMRADGASNFATNKKWGYFPSVALGWIITEESFMDNSSDIISNLKLRGGYGQTGNNAIGHRSLAGYTTGRNYAFNNLFQTGVYADQLGNPDLSWETSTEINLGLDFGILNNRLNGTFDVYQRTVSDLLAYKPLLSYHEVSSIAFNTGKTQSKGIELNLNAIVVDHEFKWDVNYNFSMYRDNWLERDPDWKPSIYETEVAPLRGIYSYISDGLVQAGEEVPHMPGILPGVIKFKDLNGFLRDASGDPVVDEDGRFQYMGKPDGKLDDADVKLLGRQEPGSMMSLNNTFEWKNFDLNIYFYGYFDRYRIDQTRDLYERRSYLIREYSNVLKTVQNAWRSDNQDSTIPGVFQGYSTYGSGDYYLQKADFIRLKNVTLGYTFPSSFIQKLGFKSSRVHFDAQNLFVLTKYTGLDPENDSRGGYPNQRTYTVGVNLSF</sequence>
<keyword evidence="2 8" id="KW-0813">Transport</keyword>